<organism evidence="2 3">
    <name type="scientific">Lupinus albus</name>
    <name type="common">White lupine</name>
    <name type="synonym">Lupinus termis</name>
    <dbReference type="NCBI Taxonomy" id="3870"/>
    <lineage>
        <taxon>Eukaryota</taxon>
        <taxon>Viridiplantae</taxon>
        <taxon>Streptophyta</taxon>
        <taxon>Embryophyta</taxon>
        <taxon>Tracheophyta</taxon>
        <taxon>Spermatophyta</taxon>
        <taxon>Magnoliopsida</taxon>
        <taxon>eudicotyledons</taxon>
        <taxon>Gunneridae</taxon>
        <taxon>Pentapetalae</taxon>
        <taxon>rosids</taxon>
        <taxon>fabids</taxon>
        <taxon>Fabales</taxon>
        <taxon>Fabaceae</taxon>
        <taxon>Papilionoideae</taxon>
        <taxon>50 kb inversion clade</taxon>
        <taxon>genistoids sensu lato</taxon>
        <taxon>core genistoids</taxon>
        <taxon>Genisteae</taxon>
        <taxon>Lupinus</taxon>
    </lineage>
</organism>
<name>A0A6A4PW28_LUPAL</name>
<dbReference type="InterPro" id="IPR004993">
    <property type="entry name" value="GH3"/>
</dbReference>
<dbReference type="GO" id="GO:0005737">
    <property type="term" value="C:cytoplasm"/>
    <property type="evidence" value="ECO:0007669"/>
    <property type="project" value="TreeGrafter"/>
</dbReference>
<dbReference type="EMBL" id="WOCE01000010">
    <property type="protein sequence ID" value="KAE9605720.1"/>
    <property type="molecule type" value="Genomic_DNA"/>
</dbReference>
<comment type="caution">
    <text evidence="2">The sequence shown here is derived from an EMBL/GenBank/DDBJ whole genome shotgun (WGS) entry which is preliminary data.</text>
</comment>
<reference evidence="3" key="1">
    <citation type="journal article" date="2020" name="Nat. Commun.">
        <title>Genome sequence of the cluster root forming white lupin.</title>
        <authorList>
            <person name="Hufnagel B."/>
            <person name="Marques A."/>
            <person name="Soriano A."/>
            <person name="Marques L."/>
            <person name="Divol F."/>
            <person name="Doumas P."/>
            <person name="Sallet E."/>
            <person name="Mancinotti D."/>
            <person name="Carrere S."/>
            <person name="Marande W."/>
            <person name="Arribat S."/>
            <person name="Keller J."/>
            <person name="Huneau C."/>
            <person name="Blein T."/>
            <person name="Aime D."/>
            <person name="Laguerre M."/>
            <person name="Taylor J."/>
            <person name="Schubert V."/>
            <person name="Nelson M."/>
            <person name="Geu-Flores F."/>
            <person name="Crespi M."/>
            <person name="Gallardo-Guerrero K."/>
            <person name="Delaux P.-M."/>
            <person name="Salse J."/>
            <person name="Berges H."/>
            <person name="Guyot R."/>
            <person name="Gouzy J."/>
            <person name="Peret B."/>
        </authorList>
    </citation>
    <scope>NUCLEOTIDE SEQUENCE [LARGE SCALE GENOMIC DNA]</scope>
    <source>
        <strain evidence="3">cv. Amiga</strain>
    </source>
</reference>
<proteinExistence type="predicted"/>
<dbReference type="GO" id="GO:0016881">
    <property type="term" value="F:acid-amino acid ligase activity"/>
    <property type="evidence" value="ECO:0007669"/>
    <property type="project" value="TreeGrafter"/>
</dbReference>
<keyword evidence="3" id="KW-1185">Reference proteome</keyword>
<dbReference type="PANTHER" id="PTHR31901:SF5">
    <property type="entry name" value="JASMONOYL--L-AMINO ACID SYNTHETASE JAR1"/>
    <property type="match status" value="1"/>
</dbReference>
<evidence type="ECO:0000313" key="3">
    <source>
        <dbReference type="Proteomes" id="UP000447434"/>
    </source>
</evidence>
<sequence length="142" mass="16454">MLENLEEYTEKVRQEFEAFSKDAERIQRETLKRILEDNASTEYLLSLGLNGRTDPESFKACVPLVTHDDLEPYIQRILDGDNSPILTEKPITCMVLSSGTSKGKSKYIPLTDWYMESIAKIFHTSFSFRNRYSTSFLLFQSH</sequence>
<dbReference type="Pfam" id="PF03321">
    <property type="entry name" value="GH3"/>
    <property type="match status" value="1"/>
</dbReference>
<evidence type="ECO:0000256" key="1">
    <source>
        <dbReference type="SAM" id="Coils"/>
    </source>
</evidence>
<dbReference type="PANTHER" id="PTHR31901">
    <property type="entry name" value="GH3 DOMAIN-CONTAINING PROTEIN"/>
    <property type="match status" value="1"/>
</dbReference>
<dbReference type="Proteomes" id="UP000447434">
    <property type="component" value="Chromosome 10"/>
</dbReference>
<dbReference type="AlphaFoldDB" id="A0A6A4PW28"/>
<accession>A0A6A4PW28</accession>
<feature type="coiled-coil region" evidence="1">
    <location>
        <begin position="2"/>
        <end position="29"/>
    </location>
</feature>
<evidence type="ECO:0000313" key="2">
    <source>
        <dbReference type="EMBL" id="KAE9605720.1"/>
    </source>
</evidence>
<keyword evidence="1" id="KW-0175">Coiled coil</keyword>
<protein>
    <submittedName>
        <fullName evidence="2">Putative GH3 family protein</fullName>
    </submittedName>
</protein>
<gene>
    <name evidence="2" type="ORF">Lalb_Chr10g0100311</name>
</gene>
<dbReference type="OrthoDB" id="1915431at2759"/>